<dbReference type="Proteomes" id="UP001362999">
    <property type="component" value="Unassembled WGS sequence"/>
</dbReference>
<dbReference type="EMBL" id="JAWWNJ010000023">
    <property type="protein sequence ID" value="KAK7033314.1"/>
    <property type="molecule type" value="Genomic_DNA"/>
</dbReference>
<proteinExistence type="predicted"/>
<evidence type="ECO:0000313" key="2">
    <source>
        <dbReference type="Proteomes" id="UP001362999"/>
    </source>
</evidence>
<protein>
    <submittedName>
        <fullName evidence="1">Uncharacterized protein</fullName>
    </submittedName>
</protein>
<reference evidence="1 2" key="1">
    <citation type="journal article" date="2024" name="J Genomics">
        <title>Draft genome sequencing and assembly of Favolaschia claudopus CIRM-BRFM 2984 isolated from oak limbs.</title>
        <authorList>
            <person name="Navarro D."/>
            <person name="Drula E."/>
            <person name="Chaduli D."/>
            <person name="Cazenave R."/>
            <person name="Ahrendt S."/>
            <person name="Wang J."/>
            <person name="Lipzen A."/>
            <person name="Daum C."/>
            <person name="Barry K."/>
            <person name="Grigoriev I.V."/>
            <person name="Favel A."/>
            <person name="Rosso M.N."/>
            <person name="Martin F."/>
        </authorList>
    </citation>
    <scope>NUCLEOTIDE SEQUENCE [LARGE SCALE GENOMIC DNA]</scope>
    <source>
        <strain evidence="1 2">CIRM-BRFM 2984</strain>
    </source>
</reference>
<comment type="caution">
    <text evidence="1">The sequence shown here is derived from an EMBL/GenBank/DDBJ whole genome shotgun (WGS) entry which is preliminary data.</text>
</comment>
<organism evidence="1 2">
    <name type="scientific">Favolaschia claudopus</name>
    <dbReference type="NCBI Taxonomy" id="2862362"/>
    <lineage>
        <taxon>Eukaryota</taxon>
        <taxon>Fungi</taxon>
        <taxon>Dikarya</taxon>
        <taxon>Basidiomycota</taxon>
        <taxon>Agaricomycotina</taxon>
        <taxon>Agaricomycetes</taxon>
        <taxon>Agaricomycetidae</taxon>
        <taxon>Agaricales</taxon>
        <taxon>Marasmiineae</taxon>
        <taxon>Mycenaceae</taxon>
        <taxon>Favolaschia</taxon>
    </lineage>
</organism>
<sequence length="187" mass="20172">MKVVDATANLVIDSIESTAANTSFSKNDAPMQGVMQLGLPTQIPVPGPTSSSDTQNYMQGVIDFTTQATAPVAENKFMNVTSPTKVNAGFMVSSQYTASNISASNRAPNDFPMGKRYLVIENLLQALSNGFDYGLAQPYCEGCGYAQDAAYHTFELAGLPFRQLQRNLSKMSTIRPAVLVTPSYYST</sequence>
<gene>
    <name evidence="1" type="ORF">R3P38DRAFT_2773731</name>
</gene>
<dbReference type="AlphaFoldDB" id="A0AAW0C3A0"/>
<name>A0AAW0C3A0_9AGAR</name>
<evidence type="ECO:0000313" key="1">
    <source>
        <dbReference type="EMBL" id="KAK7033314.1"/>
    </source>
</evidence>
<accession>A0AAW0C3A0</accession>
<keyword evidence="2" id="KW-1185">Reference proteome</keyword>